<dbReference type="InterPro" id="IPR027417">
    <property type="entry name" value="P-loop_NTPase"/>
</dbReference>
<dbReference type="Proteomes" id="UP000198844">
    <property type="component" value="Unassembled WGS sequence"/>
</dbReference>
<dbReference type="SUPFAM" id="SSF52540">
    <property type="entry name" value="P-loop containing nucleoside triphosphate hydrolases"/>
    <property type="match status" value="1"/>
</dbReference>
<dbReference type="AlphaFoldDB" id="A0A1I7CE08"/>
<dbReference type="InterPro" id="IPR008868">
    <property type="entry name" value="TniB"/>
</dbReference>
<evidence type="ECO:0000313" key="2">
    <source>
        <dbReference type="Proteomes" id="UP000198844"/>
    </source>
</evidence>
<protein>
    <submittedName>
        <fullName evidence="1">TniB protein</fullName>
    </submittedName>
</protein>
<dbReference type="RefSeq" id="WP_093634576.1">
    <property type="nucleotide sequence ID" value="NZ_FPBH01000006.1"/>
</dbReference>
<dbReference type="EMBL" id="FPBH01000006">
    <property type="protein sequence ID" value="SFT97660.1"/>
    <property type="molecule type" value="Genomic_DNA"/>
</dbReference>
<organism evidence="1 2">
    <name type="scientific">Paraburkholderia aspalathi</name>
    <dbReference type="NCBI Taxonomy" id="1324617"/>
    <lineage>
        <taxon>Bacteria</taxon>
        <taxon>Pseudomonadati</taxon>
        <taxon>Pseudomonadota</taxon>
        <taxon>Betaproteobacteria</taxon>
        <taxon>Burkholderiales</taxon>
        <taxon>Burkholderiaceae</taxon>
        <taxon>Paraburkholderia</taxon>
    </lineage>
</organism>
<gene>
    <name evidence="1" type="ORF">SAMN05192563_1006157</name>
</gene>
<dbReference type="Pfam" id="PF05621">
    <property type="entry name" value="TniB"/>
    <property type="match status" value="1"/>
</dbReference>
<accession>A0A1I7CE08</accession>
<dbReference type="Gene3D" id="3.40.50.300">
    <property type="entry name" value="P-loop containing nucleotide triphosphate hydrolases"/>
    <property type="match status" value="1"/>
</dbReference>
<dbReference type="OrthoDB" id="8778409at2"/>
<evidence type="ECO:0000313" key="1">
    <source>
        <dbReference type="EMBL" id="SFT97660.1"/>
    </source>
</evidence>
<sequence length="325" mass="35888">MNQAQKLRKSIEGCELQHLAFKEHLDVLTRYIADAKDGYASRIEWIVGPSRVGKSMLLNALARANPESKPDGKRRVPVLVVPVLPNISPLLLPSSVLSALGVPLQQKGLTSGVMFNRMVDQLRLAATRVLLFEEASHLVEPGARVPPRAAGDWFKSLADALNITIMMFGVPRLAKLFESNQQLRLRASAKREFRPYDYRSQSDQTAFASCVRTYADLFSEFGWPIELPLGLLVTQCYLLTGGLVGVLSKFMQELASQLRYEAPRPLTMEDCLLAAGAIEAAGHPDFPAFVRSEVPPIELTTAHAYVLETNGMSMKRIVTPSGDVR</sequence>
<name>A0A1I7CE08_9BURK</name>
<reference evidence="1 2" key="1">
    <citation type="submission" date="2016-10" db="EMBL/GenBank/DDBJ databases">
        <authorList>
            <person name="de Groot N.N."/>
        </authorList>
    </citation>
    <scope>NUCLEOTIDE SEQUENCE [LARGE SCALE GENOMIC DNA]</scope>
    <source>
        <strain evidence="1 2">LMG 27731</strain>
    </source>
</reference>
<proteinExistence type="predicted"/>